<gene>
    <name evidence="1" type="ORF">MRATA1EN1_LOCUS9097</name>
</gene>
<dbReference type="EMBL" id="OX459938">
    <property type="protein sequence ID" value="CAI9160135.1"/>
    <property type="molecule type" value="Genomic_DNA"/>
</dbReference>
<evidence type="ECO:0000313" key="2">
    <source>
        <dbReference type="Proteomes" id="UP001176941"/>
    </source>
</evidence>
<dbReference type="Proteomes" id="UP001176941">
    <property type="component" value="Chromosome 2"/>
</dbReference>
<reference evidence="1" key="1">
    <citation type="submission" date="2023-04" db="EMBL/GenBank/DDBJ databases">
        <authorList>
            <consortium name="ELIXIR-Norway"/>
        </authorList>
    </citation>
    <scope>NUCLEOTIDE SEQUENCE [LARGE SCALE GENOMIC DNA]</scope>
</reference>
<accession>A0ABN8YEZ0</accession>
<proteinExistence type="predicted"/>
<name>A0ABN8YEZ0_RANTA</name>
<evidence type="ECO:0000313" key="1">
    <source>
        <dbReference type="EMBL" id="CAI9160135.1"/>
    </source>
</evidence>
<keyword evidence="2" id="KW-1185">Reference proteome</keyword>
<organism evidence="1 2">
    <name type="scientific">Rangifer tarandus platyrhynchus</name>
    <name type="common">Svalbard reindeer</name>
    <dbReference type="NCBI Taxonomy" id="3082113"/>
    <lineage>
        <taxon>Eukaryota</taxon>
        <taxon>Metazoa</taxon>
        <taxon>Chordata</taxon>
        <taxon>Craniata</taxon>
        <taxon>Vertebrata</taxon>
        <taxon>Euteleostomi</taxon>
        <taxon>Mammalia</taxon>
        <taxon>Eutheria</taxon>
        <taxon>Laurasiatheria</taxon>
        <taxon>Artiodactyla</taxon>
        <taxon>Ruminantia</taxon>
        <taxon>Pecora</taxon>
        <taxon>Cervidae</taxon>
        <taxon>Odocoileinae</taxon>
        <taxon>Rangifer</taxon>
    </lineage>
</organism>
<protein>
    <submittedName>
        <fullName evidence="1">Uncharacterized protein</fullName>
    </submittedName>
</protein>
<sequence>MRHANECGIARYVNEQGLRTQLMIPQSLRKPHMGFGSVITSPLSGSDRKFLRSSPKPHRLTFGQQRDFVSENCFWIRKRGDLERLRQPHSSQEVGSSLDFIGVIYKV</sequence>